<dbReference type="PROSITE" id="PS00237">
    <property type="entry name" value="G_PROTEIN_RECEP_F1_1"/>
    <property type="match status" value="1"/>
</dbReference>
<keyword evidence="8 10" id="KW-0675">Receptor</keyword>
<evidence type="ECO:0000256" key="1">
    <source>
        <dbReference type="ARBA" id="ARBA00004651"/>
    </source>
</evidence>
<sequence length="120" mass="13400">MYFFMGYLSFLDLWYSSIYNHKILLNCVSEDKSISFAGCTAQPFISSGLSYTECCLLVTMAYNRYTAISNPLHYAAAVSKKLCMGLVAASYLSGFANSILMTSRTFTLSFCDANVIDDFF</sequence>
<organism evidence="10 11">
    <name type="scientific">Grus japonensis</name>
    <name type="common">Japanese crane</name>
    <name type="synonym">Red-crowned crane</name>
    <dbReference type="NCBI Taxonomy" id="30415"/>
    <lineage>
        <taxon>Eukaryota</taxon>
        <taxon>Metazoa</taxon>
        <taxon>Chordata</taxon>
        <taxon>Craniata</taxon>
        <taxon>Vertebrata</taxon>
        <taxon>Euteleostomi</taxon>
        <taxon>Archelosauria</taxon>
        <taxon>Archosauria</taxon>
        <taxon>Dinosauria</taxon>
        <taxon>Saurischia</taxon>
        <taxon>Theropoda</taxon>
        <taxon>Coelurosauria</taxon>
        <taxon>Aves</taxon>
        <taxon>Neognathae</taxon>
        <taxon>Neoaves</taxon>
        <taxon>Gruiformes</taxon>
        <taxon>Gruidae</taxon>
        <taxon>Grus</taxon>
    </lineage>
</organism>
<evidence type="ECO:0000256" key="2">
    <source>
        <dbReference type="ARBA" id="ARBA00022475"/>
    </source>
</evidence>
<keyword evidence="11" id="KW-1185">Reference proteome</keyword>
<dbReference type="Pfam" id="PF00001">
    <property type="entry name" value="7tm_1"/>
    <property type="match status" value="1"/>
</dbReference>
<evidence type="ECO:0000256" key="7">
    <source>
        <dbReference type="ARBA" id="ARBA00023136"/>
    </source>
</evidence>
<keyword evidence="3" id="KW-0812">Transmembrane</keyword>
<dbReference type="GO" id="GO:0004930">
    <property type="term" value="F:G protein-coupled receptor activity"/>
    <property type="evidence" value="ECO:0007669"/>
    <property type="project" value="UniProtKB-KW"/>
</dbReference>
<gene>
    <name evidence="10" type="ORF">GRJ2_001428500</name>
</gene>
<evidence type="ECO:0000256" key="6">
    <source>
        <dbReference type="ARBA" id="ARBA00023040"/>
    </source>
</evidence>
<dbReference type="InterPro" id="IPR000276">
    <property type="entry name" value="GPCR_Rhodpsn"/>
</dbReference>
<keyword evidence="6" id="KW-0297">G-protein coupled receptor</keyword>
<evidence type="ECO:0000313" key="10">
    <source>
        <dbReference type="EMBL" id="GAB0189632.1"/>
    </source>
</evidence>
<dbReference type="EMBL" id="BAAFJT010000005">
    <property type="protein sequence ID" value="GAB0189632.1"/>
    <property type="molecule type" value="Genomic_DNA"/>
</dbReference>
<evidence type="ECO:0000256" key="8">
    <source>
        <dbReference type="ARBA" id="ARBA00023170"/>
    </source>
</evidence>
<dbReference type="GO" id="GO:0005886">
    <property type="term" value="C:plasma membrane"/>
    <property type="evidence" value="ECO:0007669"/>
    <property type="project" value="UniProtKB-SubCell"/>
</dbReference>
<dbReference type="PANTHER" id="PTHR26452">
    <property type="entry name" value="OLFACTORY RECEPTOR"/>
    <property type="match status" value="1"/>
</dbReference>
<feature type="domain" description="G-protein coupled receptors family 1 profile" evidence="9">
    <location>
        <begin position="1"/>
        <end position="120"/>
    </location>
</feature>
<proteinExistence type="predicted"/>
<evidence type="ECO:0000259" key="9">
    <source>
        <dbReference type="PROSITE" id="PS50262"/>
    </source>
</evidence>
<keyword evidence="6" id="KW-0807">Transducer</keyword>
<evidence type="ECO:0000256" key="5">
    <source>
        <dbReference type="ARBA" id="ARBA00022989"/>
    </source>
</evidence>
<protein>
    <submittedName>
        <fullName evidence="10">Olfactory receptor 1013</fullName>
    </submittedName>
</protein>
<dbReference type="Gene3D" id="1.20.1070.10">
    <property type="entry name" value="Rhodopsin 7-helix transmembrane proteins"/>
    <property type="match status" value="1"/>
</dbReference>
<reference evidence="10 11" key="1">
    <citation type="submission" date="2024-06" db="EMBL/GenBank/DDBJ databases">
        <title>The draft genome of Grus japonensis, version 3.</title>
        <authorList>
            <person name="Nabeshima K."/>
            <person name="Suzuki S."/>
            <person name="Onuma M."/>
        </authorList>
    </citation>
    <scope>NUCLEOTIDE SEQUENCE [LARGE SCALE GENOMIC DNA]</scope>
    <source>
        <strain evidence="10 11">451A</strain>
    </source>
</reference>
<keyword evidence="5" id="KW-1133">Transmembrane helix</keyword>
<evidence type="ECO:0000256" key="4">
    <source>
        <dbReference type="ARBA" id="ARBA00022725"/>
    </source>
</evidence>
<dbReference type="AlphaFoldDB" id="A0ABC9WWY2"/>
<evidence type="ECO:0000256" key="3">
    <source>
        <dbReference type="ARBA" id="ARBA00022692"/>
    </source>
</evidence>
<dbReference type="InterPro" id="IPR050516">
    <property type="entry name" value="Olfactory_GPCR"/>
</dbReference>
<dbReference type="GO" id="GO:0007608">
    <property type="term" value="P:sensory perception of smell"/>
    <property type="evidence" value="ECO:0007669"/>
    <property type="project" value="UniProtKB-KW"/>
</dbReference>
<keyword evidence="2" id="KW-1003">Cell membrane</keyword>
<dbReference type="Proteomes" id="UP001623348">
    <property type="component" value="Unassembled WGS sequence"/>
</dbReference>
<keyword evidence="4" id="KW-0552">Olfaction</keyword>
<comment type="subcellular location">
    <subcellularLocation>
        <location evidence="1">Cell membrane</location>
        <topology evidence="1">Multi-pass membrane protein</topology>
    </subcellularLocation>
</comment>
<name>A0ABC9WWY2_GRUJA</name>
<evidence type="ECO:0000313" key="11">
    <source>
        <dbReference type="Proteomes" id="UP001623348"/>
    </source>
</evidence>
<accession>A0ABC9WWY2</accession>
<keyword evidence="7" id="KW-0472">Membrane</keyword>
<dbReference type="SUPFAM" id="SSF81321">
    <property type="entry name" value="Family A G protein-coupled receptor-like"/>
    <property type="match status" value="1"/>
</dbReference>
<dbReference type="PROSITE" id="PS50262">
    <property type="entry name" value="G_PROTEIN_RECEP_F1_2"/>
    <property type="match status" value="1"/>
</dbReference>
<dbReference type="InterPro" id="IPR017452">
    <property type="entry name" value="GPCR_Rhodpsn_7TM"/>
</dbReference>
<keyword evidence="4" id="KW-0716">Sensory transduction</keyword>
<comment type="caution">
    <text evidence="10">The sequence shown here is derived from an EMBL/GenBank/DDBJ whole genome shotgun (WGS) entry which is preliminary data.</text>
</comment>